<evidence type="ECO:0008006" key="3">
    <source>
        <dbReference type="Google" id="ProtNLM"/>
    </source>
</evidence>
<keyword evidence="2" id="KW-1185">Reference proteome</keyword>
<proteinExistence type="predicted"/>
<protein>
    <recommendedName>
        <fullName evidence="3">Reverse transcriptase domain-containing protein</fullName>
    </recommendedName>
</protein>
<organism evidence="1 2">
    <name type="scientific">Cajanus cajan</name>
    <name type="common">Pigeon pea</name>
    <name type="synonym">Cajanus indicus</name>
    <dbReference type="NCBI Taxonomy" id="3821"/>
    <lineage>
        <taxon>Eukaryota</taxon>
        <taxon>Viridiplantae</taxon>
        <taxon>Streptophyta</taxon>
        <taxon>Embryophyta</taxon>
        <taxon>Tracheophyta</taxon>
        <taxon>Spermatophyta</taxon>
        <taxon>Magnoliopsida</taxon>
        <taxon>eudicotyledons</taxon>
        <taxon>Gunneridae</taxon>
        <taxon>Pentapetalae</taxon>
        <taxon>rosids</taxon>
        <taxon>fabids</taxon>
        <taxon>Fabales</taxon>
        <taxon>Fabaceae</taxon>
        <taxon>Papilionoideae</taxon>
        <taxon>50 kb inversion clade</taxon>
        <taxon>NPAAA clade</taxon>
        <taxon>indigoferoid/millettioid clade</taxon>
        <taxon>Phaseoleae</taxon>
        <taxon>Cajanus</taxon>
    </lineage>
</organism>
<evidence type="ECO:0000313" key="1">
    <source>
        <dbReference type="EMBL" id="KYP45105.1"/>
    </source>
</evidence>
<sequence length="279" mass="31436">MGRNVSALIGKSVPHIPEKCNNPGTFCVPCIIGRPFLKIAQTKIDVYDGTLSMEFGDIVVHFNILDAMKFPSEAHSIFHVELIDDLVDEHIHDFDSSHVKKHSFLFDLYNFLSCVESESEFEYEYECEFDYDEESEFDTLGAVPLGLDFMESKCTNHVAGSTKEFDLQVEVQATEPLLLPSLAPSDVQLAPTPELKPLPKTLKYAYLEDDERFPVIISTSLDANQEERCCMCSRSTRKQLVGPWLTLLALAHPHACTGYYWRMELVSQVASCNLRGGVN</sequence>
<evidence type="ECO:0000313" key="2">
    <source>
        <dbReference type="Proteomes" id="UP000075243"/>
    </source>
</evidence>
<reference evidence="1" key="1">
    <citation type="journal article" date="2012" name="Nat. Biotechnol.">
        <title>Draft genome sequence of pigeonpea (Cajanus cajan), an orphan legume crop of resource-poor farmers.</title>
        <authorList>
            <person name="Varshney R.K."/>
            <person name="Chen W."/>
            <person name="Li Y."/>
            <person name="Bharti A.K."/>
            <person name="Saxena R.K."/>
            <person name="Schlueter J.A."/>
            <person name="Donoghue M.T."/>
            <person name="Azam S."/>
            <person name="Fan G."/>
            <person name="Whaley A.M."/>
            <person name="Farmer A.D."/>
            <person name="Sheridan J."/>
            <person name="Iwata A."/>
            <person name="Tuteja R."/>
            <person name="Penmetsa R.V."/>
            <person name="Wu W."/>
            <person name="Upadhyaya H.D."/>
            <person name="Yang S.P."/>
            <person name="Shah T."/>
            <person name="Saxena K.B."/>
            <person name="Michael T."/>
            <person name="McCombie W.R."/>
            <person name="Yang B."/>
            <person name="Zhang G."/>
            <person name="Yang H."/>
            <person name="Wang J."/>
            <person name="Spillane C."/>
            <person name="Cook D.R."/>
            <person name="May G.D."/>
            <person name="Xu X."/>
            <person name="Jackson S.A."/>
        </authorList>
    </citation>
    <scope>NUCLEOTIDE SEQUENCE [LARGE SCALE GENOMIC DNA]</scope>
</reference>
<gene>
    <name evidence="1" type="ORF">KK1_033387</name>
</gene>
<dbReference type="AlphaFoldDB" id="A0A151RRC8"/>
<name>A0A151RRC8_CAJCA</name>
<dbReference type="Gramene" id="C.cajan_29592.t">
    <property type="protein sequence ID" value="C.cajan_29592.t"/>
    <property type="gene ID" value="C.cajan_29592"/>
</dbReference>
<accession>A0A151RRC8</accession>
<dbReference type="Proteomes" id="UP000075243">
    <property type="component" value="Unassembled WGS sequence"/>
</dbReference>
<dbReference type="EMBL" id="KQ483602">
    <property type="protein sequence ID" value="KYP45105.1"/>
    <property type="molecule type" value="Genomic_DNA"/>
</dbReference>